<dbReference type="eggNOG" id="COG1360">
    <property type="taxonomic scope" value="Bacteria"/>
</dbReference>
<name>G2PLY8_ALLRU</name>
<feature type="coiled-coil region" evidence="1">
    <location>
        <begin position="22"/>
        <end position="112"/>
    </location>
</feature>
<evidence type="ECO:0000313" key="3">
    <source>
        <dbReference type="EMBL" id="AEM72257.1"/>
    </source>
</evidence>
<dbReference type="HOGENOM" id="CLU_094177_0_0_10"/>
<evidence type="ECO:0000313" key="4">
    <source>
        <dbReference type="Proteomes" id="UP000008908"/>
    </source>
</evidence>
<dbReference type="STRING" id="886377.Murru_3238"/>
<keyword evidence="2" id="KW-0732">Signal</keyword>
<dbReference type="RefSeq" id="WP_014034535.1">
    <property type="nucleotide sequence ID" value="NC_015945.1"/>
</dbReference>
<feature type="signal peptide" evidence="2">
    <location>
        <begin position="1"/>
        <end position="19"/>
    </location>
</feature>
<feature type="chain" id="PRO_5003434704" description="OmpA/MotB domain protein" evidence="2">
    <location>
        <begin position="20"/>
        <end position="257"/>
    </location>
</feature>
<dbReference type="AlphaFoldDB" id="G2PLY8"/>
<dbReference type="Gene3D" id="1.20.5.4090">
    <property type="match status" value="1"/>
</dbReference>
<dbReference type="EMBL" id="CP002999">
    <property type="protein sequence ID" value="AEM72257.1"/>
    <property type="molecule type" value="Genomic_DNA"/>
</dbReference>
<reference evidence="3 4" key="2">
    <citation type="journal article" date="2012" name="Stand. Genomic Sci.">
        <title>Complete genome sequence of the facultatively anaerobic, appendaged bacterium Muricauda ruestringensis type strain (B1(T)).</title>
        <authorList>
            <person name="Huntemann M."/>
            <person name="Teshima H."/>
            <person name="Lapidus A."/>
            <person name="Nolan M."/>
            <person name="Lucas S."/>
            <person name="Hammon N."/>
            <person name="Deshpande S."/>
            <person name="Cheng J.F."/>
            <person name="Tapia R."/>
            <person name="Goodwin L.A."/>
            <person name="Pitluck S."/>
            <person name="Liolios K."/>
            <person name="Pagani I."/>
            <person name="Ivanova N."/>
            <person name="Mavromatis K."/>
            <person name="Mikhailova N."/>
            <person name="Pati A."/>
            <person name="Chen A."/>
            <person name="Palaniappan K."/>
            <person name="Land M."/>
            <person name="Hauser L."/>
            <person name="Pan C."/>
            <person name="Brambilla E.M."/>
            <person name="Rohde M."/>
            <person name="Spring S."/>
            <person name="Goker M."/>
            <person name="Detter J.C."/>
            <person name="Bristow J."/>
            <person name="Eisen J.A."/>
            <person name="Markowitz V."/>
            <person name="Hugenholtz P."/>
            <person name="Kyrpides N.C."/>
            <person name="Klenk H.P."/>
            <person name="Woyke T."/>
        </authorList>
    </citation>
    <scope>NUCLEOTIDE SEQUENCE [LARGE SCALE GENOMIC DNA]</scope>
    <source>
        <strain evidence="4">DSM 13258 / LMG 19739 / B1</strain>
    </source>
</reference>
<keyword evidence="1" id="KW-0175">Coiled coil</keyword>
<protein>
    <recommendedName>
        <fullName evidence="5">OmpA/MotB domain protein</fullName>
    </recommendedName>
</protein>
<organism evidence="3 4">
    <name type="scientific">Allomuricauda ruestringensis (strain DSM 13258 / CIP 107369 / LMG 19739 / B1)</name>
    <name type="common">Muricauda ruestringensis</name>
    <dbReference type="NCBI Taxonomy" id="886377"/>
    <lineage>
        <taxon>Bacteria</taxon>
        <taxon>Pseudomonadati</taxon>
        <taxon>Bacteroidota</taxon>
        <taxon>Flavobacteriia</taxon>
        <taxon>Flavobacteriales</taxon>
        <taxon>Flavobacteriaceae</taxon>
        <taxon>Flagellimonas</taxon>
    </lineage>
</organism>
<gene>
    <name evidence="3" type="ordered locus">Murru_3238</name>
</gene>
<keyword evidence="4" id="KW-1185">Reference proteome</keyword>
<evidence type="ECO:0000256" key="1">
    <source>
        <dbReference type="SAM" id="Coils"/>
    </source>
</evidence>
<sequence length="257" mass="27686">MKKKLPLILFLMIATSAFSQRKSELFAEIDTLKTKISKVEQELAKAKREISSSTAEAEALKAQNASLRDANATLLSNMSNFSELSKQNSDNVDRAMEALARKERQLSGINDMISANDSTAIVSLTQIKKTLGENAKVGVEAGVIIISNSMNSLFGSDTATELTEEGKTWLAGIANVIKTNPNFKAEVEGLNITGEYGPTYDQVAAVASALVTTLEVPAESIAISAKDGNFKEGINIRLQPDYKAFYAKAKESTKVGQ</sequence>
<proteinExistence type="predicted"/>
<evidence type="ECO:0008006" key="5">
    <source>
        <dbReference type="Google" id="ProtNLM"/>
    </source>
</evidence>
<accession>G2PLY8</accession>
<dbReference type="Proteomes" id="UP000008908">
    <property type="component" value="Chromosome"/>
</dbReference>
<dbReference type="OrthoDB" id="1427661at2"/>
<dbReference type="KEGG" id="mrs:Murru_3238"/>
<reference evidence="4" key="1">
    <citation type="submission" date="2011-08" db="EMBL/GenBank/DDBJ databases">
        <title>The complete genome of Muricauda ruestringensis DSM 13258.</title>
        <authorList>
            <person name="Lucas S."/>
            <person name="Han J."/>
            <person name="Lapidus A."/>
            <person name="Bruce D."/>
            <person name="Goodwin L."/>
            <person name="Pitluck S."/>
            <person name="Peters L."/>
            <person name="Kyrpides N."/>
            <person name="Mavromatis K."/>
            <person name="Ivanova N."/>
            <person name="Ovchinnikova G."/>
            <person name="Teshima H."/>
            <person name="Detter J.C."/>
            <person name="Tapia R."/>
            <person name="Han C."/>
            <person name="Land M."/>
            <person name="Hauser L."/>
            <person name="Markowitz V."/>
            <person name="Cheng J.-F."/>
            <person name="Hugenholtz P."/>
            <person name="Woyke T."/>
            <person name="Wu D."/>
            <person name="Spring S."/>
            <person name="Schroeder M."/>
            <person name="Brambilla E."/>
            <person name="Klenk H.-P."/>
            <person name="Eisen J.A."/>
        </authorList>
    </citation>
    <scope>NUCLEOTIDE SEQUENCE [LARGE SCALE GENOMIC DNA]</scope>
    <source>
        <strain evidence="4">DSM 13258 / LMG 19739 / B1</strain>
    </source>
</reference>
<evidence type="ECO:0000256" key="2">
    <source>
        <dbReference type="SAM" id="SignalP"/>
    </source>
</evidence>